<evidence type="ECO:0000256" key="6">
    <source>
        <dbReference type="ARBA" id="ARBA00022490"/>
    </source>
</evidence>
<keyword evidence="13" id="KW-0067">ATP-binding</keyword>
<evidence type="ECO:0000256" key="13">
    <source>
        <dbReference type="ARBA" id="ARBA00022840"/>
    </source>
</evidence>
<dbReference type="PROSITE" id="PS50011">
    <property type="entry name" value="PROTEIN_KINASE_DOM"/>
    <property type="match status" value="1"/>
</dbReference>
<evidence type="ECO:0000256" key="11">
    <source>
        <dbReference type="ARBA" id="ARBA00022741"/>
    </source>
</evidence>
<keyword evidence="12 23" id="KW-0418">Kinase</keyword>
<dbReference type="GO" id="GO:0005737">
    <property type="term" value="C:cytoplasm"/>
    <property type="evidence" value="ECO:0007669"/>
    <property type="project" value="UniProtKB-SubCell"/>
</dbReference>
<dbReference type="GO" id="GO:0005634">
    <property type="term" value="C:nucleus"/>
    <property type="evidence" value="ECO:0007669"/>
    <property type="project" value="UniProtKB-SubCell"/>
</dbReference>
<evidence type="ECO:0000256" key="18">
    <source>
        <dbReference type="ARBA" id="ARBA00055845"/>
    </source>
</evidence>
<dbReference type="EC" id="2.7.11.24" evidence="5"/>
<dbReference type="EMBL" id="QCYY01003171">
    <property type="protein sequence ID" value="ROT64892.1"/>
    <property type="molecule type" value="Genomic_DNA"/>
</dbReference>
<evidence type="ECO:0000313" key="23">
    <source>
        <dbReference type="EMBL" id="ROT64892.1"/>
    </source>
</evidence>
<name>A0A423SL31_PENVA</name>
<evidence type="ECO:0000256" key="2">
    <source>
        <dbReference type="ARBA" id="ARBA00004123"/>
    </source>
</evidence>
<comment type="caution">
    <text evidence="23">The sequence shown here is derived from an EMBL/GenBank/DDBJ whole genome shotgun (WGS) entry which is preliminary data.</text>
</comment>
<dbReference type="AlphaFoldDB" id="A0A423SL31"/>
<dbReference type="Gene3D" id="1.10.510.10">
    <property type="entry name" value="Transferase(Phosphotransferase) domain 1"/>
    <property type="match status" value="1"/>
</dbReference>
<gene>
    <name evidence="23" type="ORF">C7M84_017153</name>
</gene>
<evidence type="ECO:0000256" key="7">
    <source>
        <dbReference type="ARBA" id="ARBA00022527"/>
    </source>
</evidence>
<dbReference type="GO" id="GO:0005524">
    <property type="term" value="F:ATP binding"/>
    <property type="evidence" value="ECO:0007669"/>
    <property type="project" value="UniProtKB-KW"/>
</dbReference>
<dbReference type="InterPro" id="IPR011009">
    <property type="entry name" value="Kinase-like_dom_sf"/>
</dbReference>
<evidence type="ECO:0000256" key="9">
    <source>
        <dbReference type="ARBA" id="ARBA00022687"/>
    </source>
</evidence>
<keyword evidence="7" id="KW-0723">Serine/threonine-protein kinase</keyword>
<feature type="compositionally biased region" description="Basic residues" evidence="21">
    <location>
        <begin position="137"/>
        <end position="156"/>
    </location>
</feature>
<dbReference type="GO" id="GO:0106310">
    <property type="term" value="F:protein serine kinase activity"/>
    <property type="evidence" value="ECO:0007669"/>
    <property type="project" value="RHEA"/>
</dbReference>
<evidence type="ECO:0000256" key="1">
    <source>
        <dbReference type="ARBA" id="ARBA00001946"/>
    </source>
</evidence>
<dbReference type="Proteomes" id="UP000283509">
    <property type="component" value="Unassembled WGS sequence"/>
</dbReference>
<keyword evidence="11" id="KW-0547">Nucleotide-binding</keyword>
<keyword evidence="6" id="KW-0963">Cytoplasm</keyword>
<feature type="domain" description="Protein kinase" evidence="22">
    <location>
        <begin position="137"/>
        <end position="439"/>
    </location>
</feature>
<dbReference type="PANTHER" id="PTHR24055">
    <property type="entry name" value="MITOGEN-ACTIVATED PROTEIN KINASE"/>
    <property type="match status" value="1"/>
</dbReference>
<evidence type="ECO:0000256" key="17">
    <source>
        <dbReference type="ARBA" id="ARBA00048312"/>
    </source>
</evidence>
<dbReference type="Pfam" id="PF00069">
    <property type="entry name" value="Pkinase"/>
    <property type="match status" value="1"/>
</dbReference>
<dbReference type="STRING" id="6689.A0A423SL31"/>
<comment type="function">
    <text evidence="18">Has a role in the Wnt signaling pathway controlling the asymmetry of cell divisions during embryogenesis. Operates in the AB and EMS cell lineages influencing cell specification. Required for body wall muscle development, endoderm development, pop-1 asymmetry and T-cell division asymmetry. Component of the beta-catenin-lit-1 complex which promotes the phosphorylation, down-regulation and subcellular relocation of pop-1. Regulates plp-1 nuclear localization in embryos. Plays a role in male tail tip morphogenesis.</text>
</comment>
<keyword evidence="8" id="KW-0808">Transferase</keyword>
<feature type="region of interest" description="Disordered" evidence="21">
    <location>
        <begin position="102"/>
        <end position="175"/>
    </location>
</feature>
<dbReference type="SUPFAM" id="SSF56112">
    <property type="entry name" value="Protein kinase-like (PK-like)"/>
    <property type="match status" value="1"/>
</dbReference>
<dbReference type="CDD" id="cd07853">
    <property type="entry name" value="STKc_NLK"/>
    <property type="match status" value="1"/>
</dbReference>
<dbReference type="GO" id="GO:0004707">
    <property type="term" value="F:MAP kinase activity"/>
    <property type="evidence" value="ECO:0007669"/>
    <property type="project" value="UniProtKB-EC"/>
</dbReference>
<comment type="similarity">
    <text evidence="4">Belongs to the protein kinase superfamily. CMGC Ser/Thr protein kinase family. MAP kinase subfamily.</text>
</comment>
<evidence type="ECO:0000256" key="10">
    <source>
        <dbReference type="ARBA" id="ARBA00022723"/>
    </source>
</evidence>
<dbReference type="SMART" id="SM00220">
    <property type="entry name" value="S_TKc"/>
    <property type="match status" value="1"/>
</dbReference>
<dbReference type="InterPro" id="IPR000719">
    <property type="entry name" value="Prot_kinase_dom"/>
</dbReference>
<evidence type="ECO:0000256" key="3">
    <source>
        <dbReference type="ARBA" id="ARBA00004496"/>
    </source>
</evidence>
<dbReference type="InterPro" id="IPR050117">
    <property type="entry name" value="MAPK"/>
</dbReference>
<dbReference type="PROSITE" id="PS00108">
    <property type="entry name" value="PROTEIN_KINASE_ST"/>
    <property type="match status" value="1"/>
</dbReference>
<comment type="catalytic activity">
    <reaction evidence="16">
        <text>L-threonyl-[protein] + ATP = O-phospho-L-threonyl-[protein] + ADP + H(+)</text>
        <dbReference type="Rhea" id="RHEA:46608"/>
        <dbReference type="Rhea" id="RHEA-COMP:11060"/>
        <dbReference type="Rhea" id="RHEA-COMP:11605"/>
        <dbReference type="ChEBI" id="CHEBI:15378"/>
        <dbReference type="ChEBI" id="CHEBI:30013"/>
        <dbReference type="ChEBI" id="CHEBI:30616"/>
        <dbReference type="ChEBI" id="CHEBI:61977"/>
        <dbReference type="ChEBI" id="CHEBI:456216"/>
        <dbReference type="EC" id="2.7.11.24"/>
    </reaction>
</comment>
<keyword evidence="9" id="KW-0879">Wnt signaling pathway</keyword>
<dbReference type="InterPro" id="IPR003527">
    <property type="entry name" value="MAP_kinase_CS"/>
</dbReference>
<dbReference type="FunFam" id="1.10.510.10:FF:000162">
    <property type="entry name" value="Mitogen-activated protein kinase"/>
    <property type="match status" value="1"/>
</dbReference>
<evidence type="ECO:0000256" key="16">
    <source>
        <dbReference type="ARBA" id="ARBA00047592"/>
    </source>
</evidence>
<comment type="subcellular location">
    <subcellularLocation>
        <location evidence="3">Cytoplasm</location>
    </subcellularLocation>
    <subcellularLocation>
        <location evidence="2">Nucleus</location>
    </subcellularLocation>
</comment>
<accession>A0A423SL31</accession>
<dbReference type="InterPro" id="IPR008271">
    <property type="entry name" value="Ser/Thr_kinase_AS"/>
</dbReference>
<evidence type="ECO:0000259" key="22">
    <source>
        <dbReference type="PROSITE" id="PS50011"/>
    </source>
</evidence>
<dbReference type="GO" id="GO:0016055">
    <property type="term" value="P:Wnt signaling pathway"/>
    <property type="evidence" value="ECO:0007669"/>
    <property type="project" value="UniProtKB-KW"/>
</dbReference>
<reference evidence="23 24" key="2">
    <citation type="submission" date="2019-01" db="EMBL/GenBank/DDBJ databases">
        <title>The decoding of complex shrimp genome reveals the adaptation for benthos swimmer, frequently molting mechanism and breeding impact on genome.</title>
        <authorList>
            <person name="Sun Y."/>
            <person name="Gao Y."/>
            <person name="Yu Y."/>
        </authorList>
    </citation>
    <scope>NUCLEOTIDE SEQUENCE [LARGE SCALE GENOMIC DNA]</scope>
    <source>
        <tissue evidence="23">Muscle</tissue>
    </source>
</reference>
<keyword evidence="14" id="KW-0460">Magnesium</keyword>
<evidence type="ECO:0000256" key="4">
    <source>
        <dbReference type="ARBA" id="ARBA00008832"/>
    </source>
</evidence>
<comment type="cofactor">
    <cofactor evidence="1">
        <name>Mg(2+)</name>
        <dbReference type="ChEBI" id="CHEBI:18420"/>
    </cofactor>
</comment>
<dbReference type="OrthoDB" id="192887at2759"/>
<evidence type="ECO:0000313" key="24">
    <source>
        <dbReference type="Proteomes" id="UP000283509"/>
    </source>
</evidence>
<keyword evidence="15" id="KW-0539">Nucleus</keyword>
<keyword evidence="10" id="KW-0479">Metal-binding</keyword>
<proteinExistence type="inferred from homology"/>
<feature type="compositionally biased region" description="Polar residues" evidence="21">
    <location>
        <begin position="122"/>
        <end position="133"/>
    </location>
</feature>
<dbReference type="GO" id="GO:0046872">
    <property type="term" value="F:metal ion binding"/>
    <property type="evidence" value="ECO:0007669"/>
    <property type="project" value="UniProtKB-KW"/>
</dbReference>
<evidence type="ECO:0000256" key="12">
    <source>
        <dbReference type="ARBA" id="ARBA00022777"/>
    </source>
</evidence>
<sequence>MVSPQIKKTHHGNTQDLSQSSLPLLSSLVKPLPYSRSLFCSVVSSSLICPIFSSQLLSFSLHPYSHSISSTIIKSHPYQEISSPISLHSSLHLSIFSPLSPRPPSLHRTHSPPNAHILPLQPHTSSPKRTPFTQRHETRRRHHNQGKNPRRLRTNRRPLSPSPPRAVTDPRDGRGVALKKMPNVFQTLVSSKRVFRELRMLCFFKHENVLSALDILQPPHLDFFQEIYVITELMQSDLHKIIVSPQHLSADHVKVFLYQILRGLKYLHSARIIHRDIKPGNLLVNSNCVLKICDFGLARVEEPDENKHMTQEVVTQYYRAPELLMGARHYTQAVDVWSVGCIFGELLGRRILFQAQSPVQQLERITDLLGTPNLEDMKYACEGAVTHMLRRPSKPPALPALYTLSSHATHEAVHLLTQMLAFDPDKRLNVTEALAHPYLDEGRLRYHSCMCTCCASTNCGGRQYTHDFEPTAPHAFDDTWENELHSMSQVKDRLHKFILSHLARDRVPLCINPMSAAYKSFASSTVAHPSELPPSPHQWD</sequence>
<evidence type="ECO:0000256" key="20">
    <source>
        <dbReference type="ARBA" id="ARBA00078936"/>
    </source>
</evidence>
<evidence type="ECO:0000256" key="15">
    <source>
        <dbReference type="ARBA" id="ARBA00023242"/>
    </source>
</evidence>
<evidence type="ECO:0000256" key="8">
    <source>
        <dbReference type="ARBA" id="ARBA00022679"/>
    </source>
</evidence>
<evidence type="ECO:0000256" key="21">
    <source>
        <dbReference type="SAM" id="MobiDB-lite"/>
    </source>
</evidence>
<evidence type="ECO:0000256" key="19">
    <source>
        <dbReference type="ARBA" id="ARBA00071678"/>
    </source>
</evidence>
<evidence type="ECO:0000256" key="5">
    <source>
        <dbReference type="ARBA" id="ARBA00012411"/>
    </source>
</evidence>
<keyword evidence="24" id="KW-1185">Reference proteome</keyword>
<reference evidence="23 24" key="1">
    <citation type="submission" date="2018-04" db="EMBL/GenBank/DDBJ databases">
        <authorList>
            <person name="Zhang X."/>
            <person name="Yuan J."/>
            <person name="Li F."/>
            <person name="Xiang J."/>
        </authorList>
    </citation>
    <scope>NUCLEOTIDE SEQUENCE [LARGE SCALE GENOMIC DNA]</scope>
    <source>
        <tissue evidence="23">Muscle</tissue>
    </source>
</reference>
<protein>
    <recommendedName>
        <fullName evidence="19">Serine/threonine kinase NLK</fullName>
        <ecNumber evidence="5">2.7.11.24</ecNumber>
    </recommendedName>
    <alternativeName>
        <fullName evidence="20">Loss of intestine protein 1</fullName>
    </alternativeName>
</protein>
<dbReference type="PROSITE" id="PS01351">
    <property type="entry name" value="MAPK"/>
    <property type="match status" value="1"/>
</dbReference>
<dbReference type="FunFam" id="3.30.200.20:FF:000961">
    <property type="entry name" value="Mitogen-activated protein kinase"/>
    <property type="match status" value="1"/>
</dbReference>
<evidence type="ECO:0000256" key="14">
    <source>
        <dbReference type="ARBA" id="ARBA00022842"/>
    </source>
</evidence>
<organism evidence="23 24">
    <name type="scientific">Penaeus vannamei</name>
    <name type="common">Whiteleg shrimp</name>
    <name type="synonym">Litopenaeus vannamei</name>
    <dbReference type="NCBI Taxonomy" id="6689"/>
    <lineage>
        <taxon>Eukaryota</taxon>
        <taxon>Metazoa</taxon>
        <taxon>Ecdysozoa</taxon>
        <taxon>Arthropoda</taxon>
        <taxon>Crustacea</taxon>
        <taxon>Multicrustacea</taxon>
        <taxon>Malacostraca</taxon>
        <taxon>Eumalacostraca</taxon>
        <taxon>Eucarida</taxon>
        <taxon>Decapoda</taxon>
        <taxon>Dendrobranchiata</taxon>
        <taxon>Penaeoidea</taxon>
        <taxon>Penaeidae</taxon>
        <taxon>Penaeus</taxon>
    </lineage>
</organism>
<comment type="catalytic activity">
    <reaction evidence="17">
        <text>L-seryl-[protein] + ATP = O-phospho-L-seryl-[protein] + ADP + H(+)</text>
        <dbReference type="Rhea" id="RHEA:17989"/>
        <dbReference type="Rhea" id="RHEA-COMP:9863"/>
        <dbReference type="Rhea" id="RHEA-COMP:11604"/>
        <dbReference type="ChEBI" id="CHEBI:15378"/>
        <dbReference type="ChEBI" id="CHEBI:29999"/>
        <dbReference type="ChEBI" id="CHEBI:30616"/>
        <dbReference type="ChEBI" id="CHEBI:83421"/>
        <dbReference type="ChEBI" id="CHEBI:456216"/>
        <dbReference type="EC" id="2.7.11.24"/>
    </reaction>
</comment>
<dbReference type="Gene3D" id="3.30.200.20">
    <property type="entry name" value="Phosphorylase Kinase, domain 1"/>
    <property type="match status" value="1"/>
</dbReference>